<feature type="coiled-coil region" evidence="6">
    <location>
        <begin position="47"/>
        <end position="112"/>
    </location>
</feature>
<feature type="region of interest" description="Disordered" evidence="7">
    <location>
        <begin position="22"/>
        <end position="41"/>
    </location>
</feature>
<keyword evidence="6" id="KW-0175">Coiled coil</keyword>
<dbReference type="PROSITE" id="PS50217">
    <property type="entry name" value="BZIP"/>
    <property type="match status" value="1"/>
</dbReference>
<evidence type="ECO:0000256" key="2">
    <source>
        <dbReference type="ARBA" id="ARBA00023015"/>
    </source>
</evidence>
<evidence type="ECO:0000313" key="9">
    <source>
        <dbReference type="Proteomes" id="UP000515121"/>
    </source>
</evidence>
<sequence length="153" mass="17610">MSNTQPQMISGSEVDGRVMIMDEKKRKRMLSNRESARRSRMKKQKLLEDLVSEVASLKVEIRNNTNEYEVLMQKTLILESDNSLLKAEQMELAQYLRNLELMQNQMELLQMNLMQPGGFADQILDIKEPHVGSWQCHGSTQPAIMASAGMFNY</sequence>
<evidence type="ECO:0000256" key="6">
    <source>
        <dbReference type="SAM" id="Coils"/>
    </source>
</evidence>
<reference evidence="10" key="1">
    <citation type="submission" date="2025-08" db="UniProtKB">
        <authorList>
            <consortium name="RefSeq"/>
        </authorList>
    </citation>
    <scope>IDENTIFICATION</scope>
    <source>
        <tissue evidence="10">Fruit stalk</tissue>
    </source>
</reference>
<dbReference type="InterPro" id="IPR046347">
    <property type="entry name" value="bZIP_sf"/>
</dbReference>
<evidence type="ECO:0000256" key="3">
    <source>
        <dbReference type="ARBA" id="ARBA00023125"/>
    </source>
</evidence>
<gene>
    <name evidence="10" type="primary">LOC111306924</name>
</gene>
<name>A0A6P6A7G1_DURZI</name>
<organism evidence="9 10">
    <name type="scientific">Durio zibethinus</name>
    <name type="common">Durian</name>
    <dbReference type="NCBI Taxonomy" id="66656"/>
    <lineage>
        <taxon>Eukaryota</taxon>
        <taxon>Viridiplantae</taxon>
        <taxon>Streptophyta</taxon>
        <taxon>Embryophyta</taxon>
        <taxon>Tracheophyta</taxon>
        <taxon>Spermatophyta</taxon>
        <taxon>Magnoliopsida</taxon>
        <taxon>eudicotyledons</taxon>
        <taxon>Gunneridae</taxon>
        <taxon>Pentapetalae</taxon>
        <taxon>rosids</taxon>
        <taxon>malvids</taxon>
        <taxon>Malvales</taxon>
        <taxon>Malvaceae</taxon>
        <taxon>Helicteroideae</taxon>
        <taxon>Durio</taxon>
    </lineage>
</organism>
<keyword evidence="4" id="KW-0804">Transcription</keyword>
<dbReference type="PANTHER" id="PTHR45764:SF31">
    <property type="entry name" value="BASIC LEUCINE ZIPPER 1"/>
    <property type="match status" value="1"/>
</dbReference>
<comment type="subcellular location">
    <subcellularLocation>
        <location evidence="1">Nucleus</location>
    </subcellularLocation>
</comment>
<dbReference type="GO" id="GO:0000976">
    <property type="term" value="F:transcription cis-regulatory region binding"/>
    <property type="evidence" value="ECO:0007669"/>
    <property type="project" value="TreeGrafter"/>
</dbReference>
<evidence type="ECO:0000256" key="5">
    <source>
        <dbReference type="ARBA" id="ARBA00023242"/>
    </source>
</evidence>
<dbReference type="KEGG" id="dzi:111306924"/>
<protein>
    <submittedName>
        <fullName evidence="10">BZIP transcription factor 53-like</fullName>
    </submittedName>
</protein>
<dbReference type="FunFam" id="1.20.5.170:FF:000020">
    <property type="entry name" value="BZIP transcription factor"/>
    <property type="match status" value="1"/>
</dbReference>
<dbReference type="GO" id="GO:0005634">
    <property type="term" value="C:nucleus"/>
    <property type="evidence" value="ECO:0007669"/>
    <property type="project" value="UniProtKB-SubCell"/>
</dbReference>
<dbReference type="Proteomes" id="UP000515121">
    <property type="component" value="Unplaced"/>
</dbReference>
<dbReference type="PROSITE" id="PS00036">
    <property type="entry name" value="BZIP_BASIC"/>
    <property type="match status" value="1"/>
</dbReference>
<keyword evidence="5" id="KW-0539">Nucleus</keyword>
<dbReference type="SMART" id="SM00338">
    <property type="entry name" value="BRLZ"/>
    <property type="match status" value="1"/>
</dbReference>
<dbReference type="GO" id="GO:0046982">
    <property type="term" value="F:protein heterodimerization activity"/>
    <property type="evidence" value="ECO:0007669"/>
    <property type="project" value="UniProtKB-ARBA"/>
</dbReference>
<evidence type="ECO:0000256" key="7">
    <source>
        <dbReference type="SAM" id="MobiDB-lite"/>
    </source>
</evidence>
<dbReference type="PANTHER" id="PTHR45764">
    <property type="entry name" value="BZIP TRANSCRIPTION FACTOR 44"/>
    <property type="match status" value="1"/>
</dbReference>
<dbReference type="InterPro" id="IPR004827">
    <property type="entry name" value="bZIP"/>
</dbReference>
<evidence type="ECO:0000256" key="1">
    <source>
        <dbReference type="ARBA" id="ARBA00004123"/>
    </source>
</evidence>
<evidence type="ECO:0000313" key="10">
    <source>
        <dbReference type="RefSeq" id="XP_022760691.1"/>
    </source>
</evidence>
<proteinExistence type="predicted"/>
<keyword evidence="2" id="KW-0805">Transcription regulation</keyword>
<dbReference type="OrthoDB" id="551672at2759"/>
<dbReference type="SUPFAM" id="SSF57959">
    <property type="entry name" value="Leucine zipper domain"/>
    <property type="match status" value="1"/>
</dbReference>
<feature type="domain" description="BZIP" evidence="8">
    <location>
        <begin position="22"/>
        <end position="85"/>
    </location>
</feature>
<keyword evidence="9" id="KW-1185">Reference proteome</keyword>
<dbReference type="CDD" id="cd14702">
    <property type="entry name" value="bZIP_plant_GBF1"/>
    <property type="match status" value="1"/>
</dbReference>
<dbReference type="GO" id="GO:0045893">
    <property type="term" value="P:positive regulation of DNA-templated transcription"/>
    <property type="evidence" value="ECO:0007669"/>
    <property type="project" value="TreeGrafter"/>
</dbReference>
<dbReference type="AlphaFoldDB" id="A0A6P6A7G1"/>
<dbReference type="InterPro" id="IPR045314">
    <property type="entry name" value="bZIP_plant_GBF1"/>
</dbReference>
<dbReference type="GO" id="GO:0003700">
    <property type="term" value="F:DNA-binding transcription factor activity"/>
    <property type="evidence" value="ECO:0007669"/>
    <property type="project" value="InterPro"/>
</dbReference>
<dbReference type="Gene3D" id="1.20.5.170">
    <property type="match status" value="1"/>
</dbReference>
<dbReference type="GeneID" id="111306924"/>
<evidence type="ECO:0000259" key="8">
    <source>
        <dbReference type="PROSITE" id="PS50217"/>
    </source>
</evidence>
<dbReference type="RefSeq" id="XP_022760691.1">
    <property type="nucleotide sequence ID" value="XM_022904956.1"/>
</dbReference>
<keyword evidence="3" id="KW-0238">DNA-binding</keyword>
<dbReference type="Pfam" id="PF00170">
    <property type="entry name" value="bZIP_1"/>
    <property type="match status" value="1"/>
</dbReference>
<evidence type="ECO:0000256" key="4">
    <source>
        <dbReference type="ARBA" id="ARBA00023163"/>
    </source>
</evidence>
<accession>A0A6P6A7G1</accession>